<comment type="catalytic activity">
    <reaction evidence="1">
        <text>ATP + protein L-histidine = ADP + protein N-phospho-L-histidine.</text>
        <dbReference type="EC" id="2.7.13.3"/>
    </reaction>
</comment>
<dbReference type="GO" id="GO:0005886">
    <property type="term" value="C:plasma membrane"/>
    <property type="evidence" value="ECO:0007669"/>
    <property type="project" value="TreeGrafter"/>
</dbReference>
<dbReference type="GO" id="GO:0004721">
    <property type="term" value="F:phosphoprotein phosphatase activity"/>
    <property type="evidence" value="ECO:0007669"/>
    <property type="project" value="TreeGrafter"/>
</dbReference>
<dbReference type="InterPro" id="IPR003594">
    <property type="entry name" value="HATPase_dom"/>
</dbReference>
<dbReference type="InterPro" id="IPR036890">
    <property type="entry name" value="HATPase_C_sf"/>
</dbReference>
<evidence type="ECO:0000313" key="11">
    <source>
        <dbReference type="EMBL" id="OUQ06610.1"/>
    </source>
</evidence>
<dbReference type="GO" id="GO:0016036">
    <property type="term" value="P:cellular response to phosphate starvation"/>
    <property type="evidence" value="ECO:0007669"/>
    <property type="project" value="TreeGrafter"/>
</dbReference>
<dbReference type="InterPro" id="IPR003661">
    <property type="entry name" value="HisK_dim/P_dom"/>
</dbReference>
<sequence>MEVVLFFIIIFLVGLIVYLIWKNHCLQRDIYDFNHKLDSCLNDLLNEKEIESKSYNKDSLWEMIYERLLRLSNMYSLKNKEIIKEKETLKELVGDISHQTKTPIANIKLYLEILLDKKDIGSEIEYLKKINVQVDKLDFLLQSMVKISRLETDVIKIQKKVNSVFEMLVVAINAVVLKADKKNITIHVDCDEKILLNFDKKWTGEAVFNILDNAIKYTESNGNIYVSVCKQEIFTKIAIQDTGKGIALNRQGLIFSRFYREPEIHDDEGIGIGLYLARKIITLQDGYIEVKSEVGQGSTFIIYLPN</sequence>
<dbReference type="PANTHER" id="PTHR45453">
    <property type="entry name" value="PHOSPHATE REGULON SENSOR PROTEIN PHOR"/>
    <property type="match status" value="1"/>
</dbReference>
<reference evidence="12" key="1">
    <citation type="submission" date="2017-04" db="EMBL/GenBank/DDBJ databases">
        <title>Function of individual gut microbiota members based on whole genome sequencing of pure cultures obtained from chicken caecum.</title>
        <authorList>
            <person name="Medvecky M."/>
            <person name="Cejkova D."/>
            <person name="Polansky O."/>
            <person name="Karasova D."/>
            <person name="Kubasova T."/>
            <person name="Cizek A."/>
            <person name="Rychlik I."/>
        </authorList>
    </citation>
    <scope>NUCLEOTIDE SEQUENCE [LARGE SCALE GENOMIC DNA]</scope>
    <source>
        <strain evidence="12">An149</strain>
    </source>
</reference>
<dbReference type="SMART" id="SM00388">
    <property type="entry name" value="HisKA"/>
    <property type="match status" value="1"/>
</dbReference>
<protein>
    <recommendedName>
        <fullName evidence="3">histidine kinase</fullName>
        <ecNumber evidence="3">2.7.13.3</ecNumber>
    </recommendedName>
</protein>
<dbReference type="PRINTS" id="PR00344">
    <property type="entry name" value="BCTRLSENSOR"/>
</dbReference>
<keyword evidence="5" id="KW-0808">Transferase</keyword>
<dbReference type="PROSITE" id="PS50109">
    <property type="entry name" value="HIS_KIN"/>
    <property type="match status" value="1"/>
</dbReference>
<dbReference type="Proteomes" id="UP000749320">
    <property type="component" value="Unassembled WGS sequence"/>
</dbReference>
<evidence type="ECO:0000259" key="9">
    <source>
        <dbReference type="PROSITE" id="PS50109"/>
    </source>
</evidence>
<dbReference type="EC" id="2.7.13.3" evidence="3"/>
<dbReference type="GeneID" id="94016405"/>
<feature type="domain" description="Histidine kinase" evidence="9">
    <location>
        <begin position="95"/>
        <end position="306"/>
    </location>
</feature>
<evidence type="ECO:0000313" key="12">
    <source>
        <dbReference type="Proteomes" id="UP000196258"/>
    </source>
</evidence>
<evidence type="ECO:0000256" key="6">
    <source>
        <dbReference type="ARBA" id="ARBA00022777"/>
    </source>
</evidence>
<dbReference type="EMBL" id="NFLB01000001">
    <property type="protein sequence ID" value="OUQ06610.1"/>
    <property type="molecule type" value="Genomic_DNA"/>
</dbReference>
<keyword evidence="8" id="KW-1133">Transmembrane helix</keyword>
<feature type="transmembrane region" description="Helical" evidence="8">
    <location>
        <begin position="6"/>
        <end position="21"/>
    </location>
</feature>
<dbReference type="RefSeq" id="WP_004610691.1">
    <property type="nucleotide sequence ID" value="NZ_CABKNM010000001.1"/>
</dbReference>
<gene>
    <name evidence="11" type="ORF">B5E91_01405</name>
    <name evidence="10" type="ORF">K8V91_06995</name>
</gene>
<evidence type="ECO:0000313" key="10">
    <source>
        <dbReference type="EMBL" id="HJF40654.1"/>
    </source>
</evidence>
<keyword evidence="7" id="KW-0902">Two-component regulatory system</keyword>
<evidence type="ECO:0000256" key="5">
    <source>
        <dbReference type="ARBA" id="ARBA00022679"/>
    </source>
</evidence>
<name>A0A1Y4EH14_9FIRM</name>
<dbReference type="InterPro" id="IPR005467">
    <property type="entry name" value="His_kinase_dom"/>
</dbReference>
<dbReference type="Pfam" id="PF00512">
    <property type="entry name" value="HisKA"/>
    <property type="match status" value="1"/>
</dbReference>
<dbReference type="Gene3D" id="1.10.287.130">
    <property type="match status" value="1"/>
</dbReference>
<keyword evidence="8" id="KW-0472">Membrane</keyword>
<keyword evidence="6 11" id="KW-0418">Kinase</keyword>
<evidence type="ECO:0000256" key="1">
    <source>
        <dbReference type="ARBA" id="ARBA00000085"/>
    </source>
</evidence>
<dbReference type="CDD" id="cd00082">
    <property type="entry name" value="HisKA"/>
    <property type="match status" value="1"/>
</dbReference>
<dbReference type="Proteomes" id="UP000196258">
    <property type="component" value="Unassembled WGS sequence"/>
</dbReference>
<dbReference type="Pfam" id="PF02518">
    <property type="entry name" value="HATPase_c"/>
    <property type="match status" value="1"/>
</dbReference>
<reference evidence="10" key="4">
    <citation type="submission" date="2021-09" db="EMBL/GenBank/DDBJ databases">
        <authorList>
            <person name="Gilroy R."/>
        </authorList>
    </citation>
    <scope>NUCLEOTIDE SEQUENCE</scope>
    <source>
        <strain evidence="10">CHK193-16274</strain>
    </source>
</reference>
<evidence type="ECO:0000256" key="4">
    <source>
        <dbReference type="ARBA" id="ARBA00022553"/>
    </source>
</evidence>
<dbReference type="InterPro" id="IPR050351">
    <property type="entry name" value="BphY/WalK/GraS-like"/>
</dbReference>
<comment type="subcellular location">
    <subcellularLocation>
        <location evidence="2">Membrane</location>
    </subcellularLocation>
</comment>
<evidence type="ECO:0000256" key="7">
    <source>
        <dbReference type="ARBA" id="ARBA00023012"/>
    </source>
</evidence>
<dbReference type="InterPro" id="IPR036097">
    <property type="entry name" value="HisK_dim/P_sf"/>
</dbReference>
<keyword evidence="8" id="KW-0812">Transmembrane</keyword>
<dbReference type="PANTHER" id="PTHR45453:SF1">
    <property type="entry name" value="PHOSPHATE REGULON SENSOR PROTEIN PHOR"/>
    <property type="match status" value="1"/>
</dbReference>
<reference evidence="11" key="2">
    <citation type="journal article" date="2018" name="BMC Genomics">
        <title>Whole genome sequencing and function prediction of 133 gut anaerobes isolated from chicken caecum in pure cultures.</title>
        <authorList>
            <person name="Medvecky M."/>
            <person name="Cejkova D."/>
            <person name="Polansky O."/>
            <person name="Karasova D."/>
            <person name="Kubasova T."/>
            <person name="Cizek A."/>
            <person name="Rychlik I."/>
        </authorList>
    </citation>
    <scope>NUCLEOTIDE SEQUENCE</scope>
    <source>
        <strain evidence="11">An149</strain>
    </source>
</reference>
<organism evidence="11 12">
    <name type="scientific">Thomasclavelia spiroformis</name>
    <dbReference type="NCBI Taxonomy" id="29348"/>
    <lineage>
        <taxon>Bacteria</taxon>
        <taxon>Bacillati</taxon>
        <taxon>Bacillota</taxon>
        <taxon>Erysipelotrichia</taxon>
        <taxon>Erysipelotrichales</taxon>
        <taxon>Coprobacillaceae</taxon>
        <taxon>Thomasclavelia</taxon>
    </lineage>
</organism>
<dbReference type="AlphaFoldDB" id="A0A1Y4EH14"/>
<dbReference type="GO" id="GO:0000155">
    <property type="term" value="F:phosphorelay sensor kinase activity"/>
    <property type="evidence" value="ECO:0007669"/>
    <property type="project" value="InterPro"/>
</dbReference>
<proteinExistence type="predicted"/>
<keyword evidence="4" id="KW-0597">Phosphoprotein</keyword>
<comment type="caution">
    <text evidence="11">The sequence shown here is derived from an EMBL/GenBank/DDBJ whole genome shotgun (WGS) entry which is preliminary data.</text>
</comment>
<dbReference type="SMART" id="SM00387">
    <property type="entry name" value="HATPase_c"/>
    <property type="match status" value="1"/>
</dbReference>
<dbReference type="InterPro" id="IPR004358">
    <property type="entry name" value="Sig_transdc_His_kin-like_C"/>
</dbReference>
<evidence type="ECO:0000256" key="2">
    <source>
        <dbReference type="ARBA" id="ARBA00004370"/>
    </source>
</evidence>
<dbReference type="SUPFAM" id="SSF55874">
    <property type="entry name" value="ATPase domain of HSP90 chaperone/DNA topoisomerase II/histidine kinase"/>
    <property type="match status" value="1"/>
</dbReference>
<reference evidence="10" key="3">
    <citation type="journal article" date="2021" name="PeerJ">
        <title>Extensive microbial diversity within the chicken gut microbiome revealed by metagenomics and culture.</title>
        <authorList>
            <person name="Gilroy R."/>
            <person name="Ravi A."/>
            <person name="Getino M."/>
            <person name="Pursley I."/>
            <person name="Horton D.L."/>
            <person name="Alikhan N.F."/>
            <person name="Baker D."/>
            <person name="Gharbi K."/>
            <person name="Hall N."/>
            <person name="Watson M."/>
            <person name="Adriaenssens E.M."/>
            <person name="Foster-Nyarko E."/>
            <person name="Jarju S."/>
            <person name="Secka A."/>
            <person name="Antonio M."/>
            <person name="Oren A."/>
            <person name="Chaudhuri R.R."/>
            <person name="La Ragione R."/>
            <person name="Hildebrand F."/>
            <person name="Pallen M.J."/>
        </authorList>
    </citation>
    <scope>NUCLEOTIDE SEQUENCE</scope>
    <source>
        <strain evidence="10">CHK193-16274</strain>
    </source>
</reference>
<evidence type="ECO:0000256" key="8">
    <source>
        <dbReference type="SAM" id="Phobius"/>
    </source>
</evidence>
<dbReference type="EMBL" id="DYWV01000233">
    <property type="protein sequence ID" value="HJF40654.1"/>
    <property type="molecule type" value="Genomic_DNA"/>
</dbReference>
<dbReference type="Gene3D" id="3.30.565.10">
    <property type="entry name" value="Histidine kinase-like ATPase, C-terminal domain"/>
    <property type="match status" value="1"/>
</dbReference>
<dbReference type="SUPFAM" id="SSF47384">
    <property type="entry name" value="Homodimeric domain of signal transducing histidine kinase"/>
    <property type="match status" value="1"/>
</dbReference>
<accession>A0A1Y4EH14</accession>
<evidence type="ECO:0000256" key="3">
    <source>
        <dbReference type="ARBA" id="ARBA00012438"/>
    </source>
</evidence>